<dbReference type="Gene3D" id="3.40.50.720">
    <property type="entry name" value="NAD(P)-binding Rossmann-like Domain"/>
    <property type="match status" value="1"/>
</dbReference>
<accession>A0A162RFM1</accession>
<dbReference type="Proteomes" id="UP000076603">
    <property type="component" value="Unassembled WGS sequence"/>
</dbReference>
<proteinExistence type="predicted"/>
<keyword evidence="4" id="KW-1185">Reference proteome</keyword>
<dbReference type="SUPFAM" id="SSF48179">
    <property type="entry name" value="6-phosphogluconate dehydrogenase C-terminal domain-like"/>
    <property type="match status" value="1"/>
</dbReference>
<feature type="domain" description="Opine dehydrogenase" evidence="1">
    <location>
        <begin position="184"/>
        <end position="327"/>
    </location>
</feature>
<feature type="domain" description="6-phosphogluconate dehydrogenase NADP-binding" evidence="2">
    <location>
        <begin position="6"/>
        <end position="104"/>
    </location>
</feature>
<dbReference type="AlphaFoldDB" id="A0A162RFM1"/>
<evidence type="ECO:0000313" key="3">
    <source>
        <dbReference type="EMBL" id="KZL89830.1"/>
    </source>
</evidence>
<reference evidence="3 4" key="1">
    <citation type="submission" date="2016-04" db="EMBL/GenBank/DDBJ databases">
        <title>Genome sequence of Clostridium magnum DSM 2767.</title>
        <authorList>
            <person name="Poehlein A."/>
            <person name="Uhlig R."/>
            <person name="Fischer R."/>
            <person name="Bahl H."/>
            <person name="Daniel R."/>
        </authorList>
    </citation>
    <scope>NUCLEOTIDE SEQUENCE [LARGE SCALE GENOMIC DNA]</scope>
    <source>
        <strain evidence="3 4">DSM 2767</strain>
    </source>
</reference>
<organism evidence="3 4">
    <name type="scientific">Clostridium magnum DSM 2767</name>
    <dbReference type="NCBI Taxonomy" id="1121326"/>
    <lineage>
        <taxon>Bacteria</taxon>
        <taxon>Bacillati</taxon>
        <taxon>Bacillota</taxon>
        <taxon>Clostridia</taxon>
        <taxon>Eubacteriales</taxon>
        <taxon>Clostridiaceae</taxon>
        <taxon>Clostridium</taxon>
    </lineage>
</organism>
<evidence type="ECO:0000259" key="1">
    <source>
        <dbReference type="Pfam" id="PF02317"/>
    </source>
</evidence>
<evidence type="ECO:0000259" key="2">
    <source>
        <dbReference type="Pfam" id="PF03446"/>
    </source>
</evidence>
<dbReference type="Gene3D" id="1.10.1040.10">
    <property type="entry name" value="N-(1-d-carboxylethyl)-l-norvaline Dehydrogenase, domain 2"/>
    <property type="match status" value="1"/>
</dbReference>
<keyword evidence="3" id="KW-0560">Oxidoreductase</keyword>
<evidence type="ECO:0000313" key="4">
    <source>
        <dbReference type="Proteomes" id="UP000076603"/>
    </source>
</evidence>
<dbReference type="InterPro" id="IPR003421">
    <property type="entry name" value="Opine_DH"/>
</dbReference>
<dbReference type="STRING" id="1121326.CLMAG_48400"/>
<dbReference type="RefSeq" id="WP_066628137.1">
    <property type="nucleotide sequence ID" value="NZ_FQXL01000033.1"/>
</dbReference>
<dbReference type="PANTHER" id="PTHR38015">
    <property type="entry name" value="BLR6086 PROTEIN"/>
    <property type="match status" value="1"/>
</dbReference>
<protein>
    <submittedName>
        <fullName evidence="3">Opine dehydrogenase</fullName>
        <ecNumber evidence="3">1.5.1.28</ecNumber>
    </submittedName>
</protein>
<dbReference type="Pfam" id="PF02317">
    <property type="entry name" value="Octopine_DH"/>
    <property type="match status" value="1"/>
</dbReference>
<dbReference type="InterPro" id="IPR036291">
    <property type="entry name" value="NAD(P)-bd_dom_sf"/>
</dbReference>
<dbReference type="EC" id="1.5.1.28" evidence="3"/>
<dbReference type="InterPro" id="IPR006115">
    <property type="entry name" value="6PGDH_NADP-bd"/>
</dbReference>
<dbReference type="GO" id="GO:0047129">
    <property type="term" value="F:opine dehydrogenase activity"/>
    <property type="evidence" value="ECO:0007669"/>
    <property type="project" value="UniProtKB-EC"/>
</dbReference>
<comment type="caution">
    <text evidence="3">The sequence shown here is derived from an EMBL/GenBank/DDBJ whole genome shotgun (WGS) entry which is preliminary data.</text>
</comment>
<dbReference type="PATRIC" id="fig|1121326.3.peg.4901"/>
<dbReference type="InterPro" id="IPR013328">
    <property type="entry name" value="6PGD_dom2"/>
</dbReference>
<dbReference type="Pfam" id="PF03446">
    <property type="entry name" value="NAD_binding_2"/>
    <property type="match status" value="1"/>
</dbReference>
<dbReference type="InterPro" id="IPR008927">
    <property type="entry name" value="6-PGluconate_DH-like_C_sf"/>
</dbReference>
<sequence>MQNIKYAVIGAGNGGQSMAAHLALKGYRVRLYDIDKQKINNLKELGSIKITGVVEGEGKPELITDNIGEAVDGCDVIMVVVTTNNHTDVATALTPYLKSNQIIVLNPGQTGGALEFYNIIKKSGLTPPVIAETQDLIYSSRSSKVGEVKITGIKKSMAIAALPSKYIDKVITVLNPAYPQFKPAPNVLYTSLGNIGSIIHPIPTLLNAARIEQEIVFDYYIEGITPALAAVIEKADAERLAIGNALGIKLSSIKDWLLDTYGVKEDNLYEAFKNNKAYIGIKAPNKLDHRFVFEDVACGLVPLSLLGTLLGIETPTMKAFIEISNTVLRCNYWEKGRTLEKIGLGQKGIKEILAAI</sequence>
<dbReference type="EMBL" id="LWAE01000007">
    <property type="protein sequence ID" value="KZL89830.1"/>
    <property type="molecule type" value="Genomic_DNA"/>
</dbReference>
<dbReference type="SUPFAM" id="SSF51735">
    <property type="entry name" value="NAD(P)-binding Rossmann-fold domains"/>
    <property type="match status" value="1"/>
</dbReference>
<dbReference type="PANTHER" id="PTHR38015:SF1">
    <property type="entry name" value="OPINE DEHYDROGENASE DOMAIN-CONTAINING PROTEIN"/>
    <property type="match status" value="1"/>
</dbReference>
<dbReference type="GO" id="GO:0050661">
    <property type="term" value="F:NADP binding"/>
    <property type="evidence" value="ECO:0007669"/>
    <property type="project" value="InterPro"/>
</dbReference>
<name>A0A162RFM1_9CLOT</name>
<dbReference type="InterPro" id="IPR051729">
    <property type="entry name" value="Opine/Lysopine_DH"/>
</dbReference>
<dbReference type="OrthoDB" id="1073746at2"/>
<gene>
    <name evidence="3" type="primary">odh</name>
    <name evidence="3" type="ORF">CLMAG_48400</name>
</gene>